<proteinExistence type="predicted"/>
<dbReference type="EMBL" id="JAFNEN010000158">
    <property type="protein sequence ID" value="KAG8191527.1"/>
    <property type="molecule type" value="Genomic_DNA"/>
</dbReference>
<dbReference type="AlphaFoldDB" id="A0AAV6V4X3"/>
<dbReference type="Proteomes" id="UP000827092">
    <property type="component" value="Unassembled WGS sequence"/>
</dbReference>
<protein>
    <submittedName>
        <fullName evidence="1">Uncharacterized protein</fullName>
    </submittedName>
</protein>
<name>A0AAV6V4X3_9ARAC</name>
<comment type="caution">
    <text evidence="1">The sequence shown here is derived from an EMBL/GenBank/DDBJ whole genome shotgun (WGS) entry which is preliminary data.</text>
</comment>
<organism evidence="1 2">
    <name type="scientific">Oedothorax gibbosus</name>
    <dbReference type="NCBI Taxonomy" id="931172"/>
    <lineage>
        <taxon>Eukaryota</taxon>
        <taxon>Metazoa</taxon>
        <taxon>Ecdysozoa</taxon>
        <taxon>Arthropoda</taxon>
        <taxon>Chelicerata</taxon>
        <taxon>Arachnida</taxon>
        <taxon>Araneae</taxon>
        <taxon>Araneomorphae</taxon>
        <taxon>Entelegynae</taxon>
        <taxon>Araneoidea</taxon>
        <taxon>Linyphiidae</taxon>
        <taxon>Erigoninae</taxon>
        <taxon>Oedothorax</taxon>
    </lineage>
</organism>
<accession>A0AAV6V4X3</accession>
<gene>
    <name evidence="1" type="ORF">JTE90_019591</name>
</gene>
<reference evidence="1 2" key="1">
    <citation type="journal article" date="2022" name="Nat. Ecol. Evol.">
        <title>A masculinizing supergene underlies an exaggerated male reproductive morph in a spider.</title>
        <authorList>
            <person name="Hendrickx F."/>
            <person name="De Corte Z."/>
            <person name="Sonet G."/>
            <person name="Van Belleghem S.M."/>
            <person name="Kostlbacher S."/>
            <person name="Vangestel C."/>
        </authorList>
    </citation>
    <scope>NUCLEOTIDE SEQUENCE [LARGE SCALE GENOMIC DNA]</scope>
    <source>
        <strain evidence="1">W744_W776</strain>
    </source>
</reference>
<sequence length="123" mass="14085">MYTLSFLPMAKQYLPQIFQKAALHQSLSKHTHVRIAKTSIPKKEGWNIRILSHSHGILIDQIRTKFIPWNFGSSFMDSNIMPLNPPQRELFVVARSLLLVLPEEFGENIGMSFGDGGERHLEL</sequence>
<keyword evidence="2" id="KW-1185">Reference proteome</keyword>
<evidence type="ECO:0000313" key="1">
    <source>
        <dbReference type="EMBL" id="KAG8191527.1"/>
    </source>
</evidence>
<evidence type="ECO:0000313" key="2">
    <source>
        <dbReference type="Proteomes" id="UP000827092"/>
    </source>
</evidence>